<name>A0A9N9AXV2_9GLOM</name>
<dbReference type="Proteomes" id="UP000789572">
    <property type="component" value="Unassembled WGS sequence"/>
</dbReference>
<keyword evidence="2" id="KW-1185">Reference proteome</keyword>
<dbReference type="AlphaFoldDB" id="A0A9N9AXV2"/>
<protein>
    <submittedName>
        <fullName evidence="1">52_t:CDS:1</fullName>
    </submittedName>
</protein>
<dbReference type="EMBL" id="CAJVPJ010000649">
    <property type="protein sequence ID" value="CAG8546095.1"/>
    <property type="molecule type" value="Genomic_DNA"/>
</dbReference>
<organism evidence="1 2">
    <name type="scientific">Paraglomus occultum</name>
    <dbReference type="NCBI Taxonomy" id="144539"/>
    <lineage>
        <taxon>Eukaryota</taxon>
        <taxon>Fungi</taxon>
        <taxon>Fungi incertae sedis</taxon>
        <taxon>Mucoromycota</taxon>
        <taxon>Glomeromycotina</taxon>
        <taxon>Glomeromycetes</taxon>
        <taxon>Paraglomerales</taxon>
        <taxon>Paraglomeraceae</taxon>
        <taxon>Paraglomus</taxon>
    </lineage>
</organism>
<proteinExistence type="predicted"/>
<sequence length="204" mass="23224">MLEFTVEETPISPSMSSKRQTFLDPRGVLMFGRRQQDHSSAREVIKEGGLQAERKMCQPKRTRSNLVTPRTETADEMQLEKLIKQDNGNRGLGQTYSVFSANSANTVQRDDAAILFKTVVAMWKYVISWCKVSMNETLRLHLNIDKNTQLAVDDSFLCCYYLIRLCINVLLHIPGSVKVSGRRHQLWLSSNRSIPTTSSMDIIP</sequence>
<gene>
    <name evidence="1" type="ORF">POCULU_LOCUS4779</name>
</gene>
<reference evidence="1" key="1">
    <citation type="submission" date="2021-06" db="EMBL/GenBank/DDBJ databases">
        <authorList>
            <person name="Kallberg Y."/>
            <person name="Tangrot J."/>
            <person name="Rosling A."/>
        </authorList>
    </citation>
    <scope>NUCLEOTIDE SEQUENCE</scope>
    <source>
        <strain evidence="1">IA702</strain>
    </source>
</reference>
<evidence type="ECO:0000313" key="2">
    <source>
        <dbReference type="Proteomes" id="UP000789572"/>
    </source>
</evidence>
<comment type="caution">
    <text evidence="1">The sequence shown here is derived from an EMBL/GenBank/DDBJ whole genome shotgun (WGS) entry which is preliminary data.</text>
</comment>
<accession>A0A9N9AXV2</accession>
<evidence type="ECO:0000313" key="1">
    <source>
        <dbReference type="EMBL" id="CAG8546095.1"/>
    </source>
</evidence>